<sequence length="87" mass="10135">MVNDIFLEKVKAIPTELYMNSSIVDALQQVAHSRSNFVQIVSKELFTNEERHRATFSGNNVVMSIGGRRSRPHCMYYYLYILFIFVV</sequence>
<proteinExistence type="predicted"/>
<dbReference type="AlphaFoldDB" id="A0A915JFK8"/>
<name>A0A915JFK8_ROMCU</name>
<organism evidence="1 2">
    <name type="scientific">Romanomermis culicivorax</name>
    <name type="common">Nematode worm</name>
    <dbReference type="NCBI Taxonomy" id="13658"/>
    <lineage>
        <taxon>Eukaryota</taxon>
        <taxon>Metazoa</taxon>
        <taxon>Ecdysozoa</taxon>
        <taxon>Nematoda</taxon>
        <taxon>Enoplea</taxon>
        <taxon>Dorylaimia</taxon>
        <taxon>Mermithida</taxon>
        <taxon>Mermithoidea</taxon>
        <taxon>Mermithidae</taxon>
        <taxon>Romanomermis</taxon>
    </lineage>
</organism>
<dbReference type="Proteomes" id="UP000887565">
    <property type="component" value="Unplaced"/>
</dbReference>
<evidence type="ECO:0000313" key="1">
    <source>
        <dbReference type="Proteomes" id="UP000887565"/>
    </source>
</evidence>
<reference evidence="2" key="1">
    <citation type="submission" date="2022-11" db="UniProtKB">
        <authorList>
            <consortium name="WormBaseParasite"/>
        </authorList>
    </citation>
    <scope>IDENTIFICATION</scope>
</reference>
<evidence type="ECO:0000313" key="2">
    <source>
        <dbReference type="WBParaSite" id="nRc.2.0.1.t24969-RA"/>
    </source>
</evidence>
<accession>A0A915JFK8</accession>
<protein>
    <submittedName>
        <fullName evidence="2">Uncharacterized protein</fullName>
    </submittedName>
</protein>
<dbReference type="WBParaSite" id="nRc.2.0.1.t24969-RA">
    <property type="protein sequence ID" value="nRc.2.0.1.t24969-RA"/>
    <property type="gene ID" value="nRc.2.0.1.g24969"/>
</dbReference>
<keyword evidence="1" id="KW-1185">Reference proteome</keyword>